<dbReference type="SMART" id="SM01126">
    <property type="entry name" value="DDE_Tnp_IS1595"/>
    <property type="match status" value="1"/>
</dbReference>
<dbReference type="Pfam" id="PF12762">
    <property type="entry name" value="DDE_Tnp_IS1595"/>
    <property type="match status" value="1"/>
</dbReference>
<dbReference type="InterPro" id="IPR024442">
    <property type="entry name" value="Transposase_Zn_ribbon"/>
</dbReference>
<evidence type="ECO:0000259" key="1">
    <source>
        <dbReference type="SMART" id="SM01126"/>
    </source>
</evidence>
<gene>
    <name evidence="2" type="ORF">DEM34_19250</name>
</gene>
<dbReference type="RefSeq" id="WP_109680431.1">
    <property type="nucleotide sequence ID" value="NZ_CP086615.1"/>
</dbReference>
<accession>A0A2U2MVL9</accession>
<keyword evidence="3" id="KW-1185">Reference proteome</keyword>
<dbReference type="Pfam" id="PF12760">
    <property type="entry name" value="Zn_ribbon_IS1595"/>
    <property type="match status" value="1"/>
</dbReference>
<comment type="caution">
    <text evidence="2">The sequence shown here is derived from an EMBL/GenBank/DDBJ whole genome shotgun (WGS) entry which is preliminary data.</text>
</comment>
<evidence type="ECO:0000313" key="3">
    <source>
        <dbReference type="Proteomes" id="UP000245474"/>
    </source>
</evidence>
<organism evidence="2 3">
    <name type="scientific">Sediminicurvatus halobius</name>
    <dbReference type="NCBI Taxonomy" id="2182432"/>
    <lineage>
        <taxon>Bacteria</taxon>
        <taxon>Pseudomonadati</taxon>
        <taxon>Pseudomonadota</taxon>
        <taxon>Gammaproteobacteria</taxon>
        <taxon>Chromatiales</taxon>
        <taxon>Ectothiorhodospiraceae</taxon>
        <taxon>Sediminicurvatus</taxon>
    </lineage>
</organism>
<sequence length="316" mass="34801">MPMNRIQFQPGLSMPKFLRLYGQEWQCAAALEQARWPEGFRCPRCHGAAYSRVQGRTHTLFQCRGCRHQTSLIAGTVMQGTKLPLTVWFLAIYLLSQAKTGLSALALARQLGVSYPSAWLMHHKLMAAMAEREQRYRLAGHVQLDDAYLGGERCGGKSGRGSENKVAFLAAVSLSDEGHPLRTRLTPVATFTTEAVRRWAEASVVPGSTVSSDGLACFRGVTAAGCTHRPTVVAARKPSELPEFRWINTVLGNLKTSLSGCHHALGFRKYAARYLAAFAYRFNRRFDLAALPARLLVAAASCAPQPMRIIRAEAHC</sequence>
<dbReference type="InterPro" id="IPR024445">
    <property type="entry name" value="Tnp_ISXO2-like"/>
</dbReference>
<dbReference type="Proteomes" id="UP000245474">
    <property type="component" value="Unassembled WGS sequence"/>
</dbReference>
<dbReference type="NCBIfam" id="NF033547">
    <property type="entry name" value="transpos_IS1595"/>
    <property type="match status" value="1"/>
</dbReference>
<evidence type="ECO:0000313" key="2">
    <source>
        <dbReference type="EMBL" id="PWG60898.1"/>
    </source>
</evidence>
<feature type="domain" description="ISXO2-like transposase" evidence="1">
    <location>
        <begin position="137"/>
        <end position="283"/>
    </location>
</feature>
<reference evidence="2 3" key="1">
    <citation type="submission" date="2018-05" db="EMBL/GenBank/DDBJ databases">
        <title>Spiribacter halobius sp. nov., a moderately halophilic bacterium isolated from marine solar saltern.</title>
        <authorList>
            <person name="Zheng W.-S."/>
            <person name="Lu D.-C."/>
            <person name="Du Z.-J."/>
        </authorList>
    </citation>
    <scope>NUCLEOTIDE SEQUENCE [LARGE SCALE GENOMIC DNA]</scope>
    <source>
        <strain evidence="2 3">E85</strain>
    </source>
</reference>
<proteinExistence type="predicted"/>
<name>A0A2U2MVL9_9GAMM</name>
<dbReference type="AlphaFoldDB" id="A0A2U2MVL9"/>
<protein>
    <submittedName>
        <fullName evidence="2">IS1595 family transposase</fullName>
    </submittedName>
</protein>
<dbReference type="OrthoDB" id="271821at2"/>
<dbReference type="EMBL" id="QFFI01000083">
    <property type="protein sequence ID" value="PWG60898.1"/>
    <property type="molecule type" value="Genomic_DNA"/>
</dbReference>